<evidence type="ECO:0000256" key="1">
    <source>
        <dbReference type="SAM" id="Phobius"/>
    </source>
</evidence>
<reference evidence="3 4" key="1">
    <citation type="submission" date="2020-08" db="EMBL/GenBank/DDBJ databases">
        <title>Sequencing the genomes of 1000 actinobacteria strains.</title>
        <authorList>
            <person name="Klenk H.-P."/>
        </authorList>
    </citation>
    <scope>NUCLEOTIDE SEQUENCE [LARGE SCALE GENOMIC DNA]</scope>
    <source>
        <strain evidence="3 4">DSM 43851</strain>
    </source>
</reference>
<dbReference type="AlphaFoldDB" id="A0A7W9KMC6"/>
<dbReference type="RefSeq" id="WP_184866406.1">
    <property type="nucleotide sequence ID" value="NZ_BAAAWY010000005.1"/>
</dbReference>
<keyword evidence="4" id="KW-1185">Reference proteome</keyword>
<comment type="caution">
    <text evidence="3">The sequence shown here is derived from an EMBL/GenBank/DDBJ whole genome shotgun (WGS) entry which is preliminary data.</text>
</comment>
<keyword evidence="1" id="KW-1133">Transmembrane helix</keyword>
<protein>
    <recommendedName>
        <fullName evidence="2">DUF4328 domain-containing protein</fullName>
    </recommendedName>
</protein>
<keyword evidence="1" id="KW-0812">Transmembrane</keyword>
<dbReference type="EMBL" id="JACHIR010000001">
    <property type="protein sequence ID" value="MBB5894484.1"/>
    <property type="molecule type" value="Genomic_DNA"/>
</dbReference>
<accession>A0A7W9KMC6</accession>
<dbReference type="Proteomes" id="UP000585638">
    <property type="component" value="Unassembled WGS sequence"/>
</dbReference>
<feature type="transmembrane region" description="Helical" evidence="1">
    <location>
        <begin position="100"/>
        <end position="119"/>
    </location>
</feature>
<dbReference type="InterPro" id="IPR025565">
    <property type="entry name" value="DUF4328"/>
</dbReference>
<dbReference type="Pfam" id="PF14219">
    <property type="entry name" value="DUF4328"/>
    <property type="match status" value="1"/>
</dbReference>
<evidence type="ECO:0000313" key="3">
    <source>
        <dbReference type="EMBL" id="MBB5894484.1"/>
    </source>
</evidence>
<feature type="transmembrane region" description="Helical" evidence="1">
    <location>
        <begin position="139"/>
        <end position="156"/>
    </location>
</feature>
<feature type="domain" description="DUF4328" evidence="2">
    <location>
        <begin position="46"/>
        <end position="188"/>
    </location>
</feature>
<organism evidence="3 4">
    <name type="scientific">Kutzneria kofuensis</name>
    <dbReference type="NCBI Taxonomy" id="103725"/>
    <lineage>
        <taxon>Bacteria</taxon>
        <taxon>Bacillati</taxon>
        <taxon>Actinomycetota</taxon>
        <taxon>Actinomycetes</taxon>
        <taxon>Pseudonocardiales</taxon>
        <taxon>Pseudonocardiaceae</taxon>
        <taxon>Kutzneria</taxon>
    </lineage>
</organism>
<feature type="transmembrane region" description="Helical" evidence="1">
    <location>
        <begin position="20"/>
        <end position="39"/>
    </location>
</feature>
<sequence length="196" mass="21513">MSRTKTSAPTTRGRRVPKNWKPVGTRAIVASALIALVLVTDVLETVADVSGAAALDAVLLWVNAGALVVAAVAFIMWLWRARANAELLVGPHGQRLTREWVIGAWICPVVNLWFPYRVVVDVWRASAPDRGNIRDGLVVWWWMTFLVSWLFTRYITLAGIVDAGPLVVSCALDVASGVFALLVVRRISDWQALARG</sequence>
<evidence type="ECO:0000313" key="4">
    <source>
        <dbReference type="Proteomes" id="UP000585638"/>
    </source>
</evidence>
<feature type="transmembrane region" description="Helical" evidence="1">
    <location>
        <begin position="59"/>
        <end position="79"/>
    </location>
</feature>
<name>A0A7W9KMC6_9PSEU</name>
<evidence type="ECO:0000259" key="2">
    <source>
        <dbReference type="Pfam" id="PF14219"/>
    </source>
</evidence>
<feature type="transmembrane region" description="Helical" evidence="1">
    <location>
        <begin position="163"/>
        <end position="184"/>
    </location>
</feature>
<proteinExistence type="predicted"/>
<keyword evidence="1" id="KW-0472">Membrane</keyword>
<gene>
    <name evidence="3" type="ORF">BJ998_005680</name>
</gene>